<comment type="caution">
    <text evidence="2">The sequence shown here is derived from an EMBL/GenBank/DDBJ whole genome shotgun (WGS) entry which is preliminary data.</text>
</comment>
<evidence type="ECO:0000313" key="3">
    <source>
        <dbReference type="Proteomes" id="UP001597351"/>
    </source>
</evidence>
<keyword evidence="3" id="KW-1185">Reference proteome</keyword>
<evidence type="ECO:0000313" key="2">
    <source>
        <dbReference type="EMBL" id="MFD1946947.1"/>
    </source>
</evidence>
<accession>A0ABW4TMK6</accession>
<sequence>MMTSRGGDTAFILTVLAIVVPLLALLPVARHADEVLDRQRPMYDDLVHVEWLEYQALRDTGSAVEIDVEGEAVAIGDAEFQPSDGVRIVVEVPAPEQFCVQVSNSFGDSSARSCFDPADPPRDPDRSQSVQPAA</sequence>
<organism evidence="2 3">
    <name type="scientific">Nocardioides aestuarii</name>
    <dbReference type="NCBI Taxonomy" id="252231"/>
    <lineage>
        <taxon>Bacteria</taxon>
        <taxon>Bacillati</taxon>
        <taxon>Actinomycetota</taxon>
        <taxon>Actinomycetes</taxon>
        <taxon>Propionibacteriales</taxon>
        <taxon>Nocardioidaceae</taxon>
        <taxon>Nocardioides</taxon>
    </lineage>
</organism>
<name>A0ABW4TMK6_9ACTN</name>
<feature type="region of interest" description="Disordered" evidence="1">
    <location>
        <begin position="107"/>
        <end position="134"/>
    </location>
</feature>
<dbReference type="Proteomes" id="UP001597351">
    <property type="component" value="Unassembled WGS sequence"/>
</dbReference>
<dbReference type="RefSeq" id="WP_343917581.1">
    <property type="nucleotide sequence ID" value="NZ_BAAAJT010000002.1"/>
</dbReference>
<protein>
    <submittedName>
        <fullName evidence="2">Uncharacterized protein</fullName>
    </submittedName>
</protein>
<gene>
    <name evidence="2" type="ORF">ACFSDE_09090</name>
</gene>
<evidence type="ECO:0000256" key="1">
    <source>
        <dbReference type="SAM" id="MobiDB-lite"/>
    </source>
</evidence>
<reference evidence="3" key="1">
    <citation type="journal article" date="2019" name="Int. J. Syst. Evol. Microbiol.">
        <title>The Global Catalogue of Microorganisms (GCM) 10K type strain sequencing project: providing services to taxonomists for standard genome sequencing and annotation.</title>
        <authorList>
            <consortium name="The Broad Institute Genomics Platform"/>
            <consortium name="The Broad Institute Genome Sequencing Center for Infectious Disease"/>
            <person name="Wu L."/>
            <person name="Ma J."/>
        </authorList>
    </citation>
    <scope>NUCLEOTIDE SEQUENCE [LARGE SCALE GENOMIC DNA]</scope>
    <source>
        <strain evidence="3">CGMCC 1.12477</strain>
    </source>
</reference>
<proteinExistence type="predicted"/>
<dbReference type="EMBL" id="JBHUGD010000003">
    <property type="protein sequence ID" value="MFD1946947.1"/>
    <property type="molecule type" value="Genomic_DNA"/>
</dbReference>